<dbReference type="Gene3D" id="3.40.50.300">
    <property type="entry name" value="P-loop containing nucleotide triphosphate hydrolases"/>
    <property type="match status" value="1"/>
</dbReference>
<evidence type="ECO:0000256" key="2">
    <source>
        <dbReference type="ARBA" id="ARBA00022917"/>
    </source>
</evidence>
<keyword evidence="1" id="KW-0547">Nucleotide-binding</keyword>
<reference evidence="4" key="2">
    <citation type="journal article" date="2014" name="ISME J.">
        <title>Microbial stratification in low pH oxic and suboxic macroscopic growths along an acid mine drainage.</title>
        <authorList>
            <person name="Mendez-Garcia C."/>
            <person name="Mesa V."/>
            <person name="Sprenger R.R."/>
            <person name="Richter M."/>
            <person name="Diez M.S."/>
            <person name="Solano J."/>
            <person name="Bargiela R."/>
            <person name="Golyshina O.V."/>
            <person name="Manteca A."/>
            <person name="Ramos J.L."/>
            <person name="Gallego J.R."/>
            <person name="Llorente I."/>
            <person name="Martins Dos Santos V.A."/>
            <person name="Jensen O.N."/>
            <person name="Pelaez A.I."/>
            <person name="Sanchez J."/>
            <person name="Ferrer M."/>
        </authorList>
    </citation>
    <scope>NUCLEOTIDE SEQUENCE</scope>
</reference>
<name>T1BZS6_9ZZZZ</name>
<evidence type="ECO:0000256" key="1">
    <source>
        <dbReference type="ARBA" id="ARBA00022741"/>
    </source>
</evidence>
<evidence type="ECO:0000256" key="3">
    <source>
        <dbReference type="ARBA" id="ARBA00023134"/>
    </source>
</evidence>
<dbReference type="GO" id="GO:0001731">
    <property type="term" value="P:formation of translation preinitiation complex"/>
    <property type="evidence" value="ECO:0007669"/>
    <property type="project" value="TreeGrafter"/>
</dbReference>
<dbReference type="AlphaFoldDB" id="T1BZS6"/>
<feature type="non-terminal residue" evidence="4">
    <location>
        <position position="1"/>
    </location>
</feature>
<gene>
    <name evidence="4" type="ORF">B1B_08518</name>
</gene>
<dbReference type="InterPro" id="IPR050543">
    <property type="entry name" value="eIF2G"/>
</dbReference>
<dbReference type="EMBL" id="AUZY01005568">
    <property type="protein sequence ID" value="EQD58544.1"/>
    <property type="molecule type" value="Genomic_DNA"/>
</dbReference>
<dbReference type="GO" id="GO:0000049">
    <property type="term" value="F:tRNA binding"/>
    <property type="evidence" value="ECO:0007669"/>
    <property type="project" value="TreeGrafter"/>
</dbReference>
<evidence type="ECO:0000313" key="4">
    <source>
        <dbReference type="EMBL" id="EQD58544.1"/>
    </source>
</evidence>
<dbReference type="GO" id="GO:0003743">
    <property type="term" value="F:translation initiation factor activity"/>
    <property type="evidence" value="ECO:0007669"/>
    <property type="project" value="TreeGrafter"/>
</dbReference>
<dbReference type="GO" id="GO:0005829">
    <property type="term" value="C:cytosol"/>
    <property type="evidence" value="ECO:0007669"/>
    <property type="project" value="TreeGrafter"/>
</dbReference>
<keyword evidence="3" id="KW-0342">GTP-binding</keyword>
<proteinExistence type="predicted"/>
<dbReference type="PANTHER" id="PTHR42854">
    <property type="entry name" value="EUKARYOTIC TRANSLATION INITIATION FACTOR 2 SUBUNIT 3 FAMILY MEMBER"/>
    <property type="match status" value="1"/>
</dbReference>
<keyword evidence="2" id="KW-0648">Protein biosynthesis</keyword>
<organism evidence="4">
    <name type="scientific">mine drainage metagenome</name>
    <dbReference type="NCBI Taxonomy" id="410659"/>
    <lineage>
        <taxon>unclassified sequences</taxon>
        <taxon>metagenomes</taxon>
        <taxon>ecological metagenomes</taxon>
    </lineage>
</organism>
<dbReference type="PANTHER" id="PTHR42854:SF3">
    <property type="entry name" value="EUKARYOTIC TRANSLATION INITIATION FACTOR 2 SUBUNIT 3-RELATED"/>
    <property type="match status" value="1"/>
</dbReference>
<comment type="caution">
    <text evidence="4">The sequence shown here is derived from an EMBL/GenBank/DDBJ whole genome shotgun (WGS) entry which is preliminary data.</text>
</comment>
<reference evidence="4" key="1">
    <citation type="submission" date="2013-08" db="EMBL/GenBank/DDBJ databases">
        <authorList>
            <person name="Mendez C."/>
            <person name="Richter M."/>
            <person name="Ferrer M."/>
            <person name="Sanchez J."/>
        </authorList>
    </citation>
    <scope>NUCLEOTIDE SEQUENCE</scope>
</reference>
<dbReference type="InterPro" id="IPR027417">
    <property type="entry name" value="P-loop_NTPase"/>
</dbReference>
<protein>
    <submittedName>
        <fullName evidence="4">Protein synthesis factor GTP-binding protein</fullName>
    </submittedName>
</protein>
<sequence length="56" mass="6483">IDHGKTSLVRSLTNIWTDRHSESIKRNMTIKLGYADAIIRICNKCSGYDRFTINKK</sequence>
<dbReference type="SUPFAM" id="SSF52540">
    <property type="entry name" value="P-loop containing nucleoside triphosphate hydrolases"/>
    <property type="match status" value="1"/>
</dbReference>
<accession>T1BZS6</accession>
<dbReference type="GO" id="GO:0005525">
    <property type="term" value="F:GTP binding"/>
    <property type="evidence" value="ECO:0007669"/>
    <property type="project" value="UniProtKB-KW"/>
</dbReference>